<organism evidence="2 3">
    <name type="scientific">Halovibrio salipaludis</name>
    <dbReference type="NCBI Taxonomy" id="2032626"/>
    <lineage>
        <taxon>Bacteria</taxon>
        <taxon>Pseudomonadati</taxon>
        <taxon>Pseudomonadota</taxon>
        <taxon>Gammaproteobacteria</taxon>
        <taxon>Oceanospirillales</taxon>
        <taxon>Halomonadaceae</taxon>
        <taxon>Halovibrio</taxon>
    </lineage>
</organism>
<feature type="domain" description="G" evidence="1">
    <location>
        <begin position="45"/>
        <end position="155"/>
    </location>
</feature>
<dbReference type="RefSeq" id="WP_095618392.1">
    <property type="nucleotide sequence ID" value="NZ_NSKD01000008.1"/>
</dbReference>
<dbReference type="AlphaFoldDB" id="A0A2A2EZP2"/>
<dbReference type="InterPro" id="IPR006073">
    <property type="entry name" value="GTP-bd"/>
</dbReference>
<name>A0A2A2EZP2_9GAMM</name>
<dbReference type="InterPro" id="IPR027417">
    <property type="entry name" value="P-loop_NTPase"/>
</dbReference>
<evidence type="ECO:0000259" key="1">
    <source>
        <dbReference type="Pfam" id="PF01926"/>
    </source>
</evidence>
<dbReference type="Proteomes" id="UP000218896">
    <property type="component" value="Unassembled WGS sequence"/>
</dbReference>
<evidence type="ECO:0000313" key="3">
    <source>
        <dbReference type="Proteomes" id="UP000218896"/>
    </source>
</evidence>
<protein>
    <recommendedName>
        <fullName evidence="1">G domain-containing protein</fullName>
    </recommendedName>
</protein>
<accession>A0A2A2EZP2</accession>
<dbReference type="Pfam" id="PF01926">
    <property type="entry name" value="MMR_HSR1"/>
    <property type="match status" value="1"/>
</dbReference>
<sequence length="405" mass="44006">MTRSTSWSLPSLGALREALLRPGVDDERLTAALAQAREQQPPPVVWLLGKAQSGKTSVIRALTGSPRATIGNGFQACTRTASFYDFPEQAPVVRFLDTRGLGEVTYDAGEDLAFCESQSHLVMAVMKIADPDQGAVLDALETVRRRHPEWPVVLVHTSLHELYPPGSDHVMPWPFEAEPLPETVPSDLRRALAERRELAKALPGHAPVVSVAVDLTLEEDGFAMADYGLEGLWRAIEETATFELRARLQQDPGLRDLFSRAAHPQITGYSLAAAGAGALPLIDAALLPALQVRMLHALGRIYQQPWDMRRSSEFFGLLGVGVLAGYGLRWAGRSLVKMVPGWGQTLGAAWGASSAAAVTYALGKAADFYLARTADGMPVEAEAIRRLYREAFEQGLHLGHDRGSE</sequence>
<reference evidence="2 3" key="1">
    <citation type="submission" date="2017-08" db="EMBL/GenBank/DDBJ databases">
        <title>Halovibrio sewagensis sp. nov., isolated from wastewater of high salinity.</title>
        <authorList>
            <person name="Dong X."/>
            <person name="Zhang G."/>
        </authorList>
    </citation>
    <scope>NUCLEOTIDE SEQUENCE [LARGE SCALE GENOMIC DNA]</scope>
    <source>
        <strain evidence="2 3">YL5-2</strain>
    </source>
</reference>
<dbReference type="GO" id="GO:0005525">
    <property type="term" value="F:GTP binding"/>
    <property type="evidence" value="ECO:0007669"/>
    <property type="project" value="InterPro"/>
</dbReference>
<dbReference type="EMBL" id="NSKD01000008">
    <property type="protein sequence ID" value="PAU77827.1"/>
    <property type="molecule type" value="Genomic_DNA"/>
</dbReference>
<comment type="caution">
    <text evidence="2">The sequence shown here is derived from an EMBL/GenBank/DDBJ whole genome shotgun (WGS) entry which is preliminary data.</text>
</comment>
<dbReference type="Gene3D" id="3.40.50.300">
    <property type="entry name" value="P-loop containing nucleotide triphosphate hydrolases"/>
    <property type="match status" value="1"/>
</dbReference>
<dbReference type="SUPFAM" id="SSF52540">
    <property type="entry name" value="P-loop containing nucleoside triphosphate hydrolases"/>
    <property type="match status" value="1"/>
</dbReference>
<evidence type="ECO:0000313" key="2">
    <source>
        <dbReference type="EMBL" id="PAU77827.1"/>
    </source>
</evidence>
<gene>
    <name evidence="2" type="ORF">CK501_14130</name>
</gene>
<keyword evidence="3" id="KW-1185">Reference proteome</keyword>
<dbReference type="OrthoDB" id="417988at2"/>
<proteinExistence type="predicted"/>